<dbReference type="OrthoDB" id="9803035at2"/>
<dbReference type="PANTHER" id="PTHR10434">
    <property type="entry name" value="1-ACYL-SN-GLYCEROL-3-PHOSPHATE ACYLTRANSFERASE"/>
    <property type="match status" value="1"/>
</dbReference>
<keyword evidence="3 5" id="KW-0012">Acyltransferase</keyword>
<dbReference type="Proteomes" id="UP000319499">
    <property type="component" value="Unassembled WGS sequence"/>
</dbReference>
<dbReference type="SUPFAM" id="SSF69593">
    <property type="entry name" value="Glycerol-3-phosphate (1)-acyltransferase"/>
    <property type="match status" value="1"/>
</dbReference>
<dbReference type="InterPro" id="IPR002123">
    <property type="entry name" value="Plipid/glycerol_acylTrfase"/>
</dbReference>
<name>A0A563DCB9_9FLAO</name>
<dbReference type="Pfam" id="PF01553">
    <property type="entry name" value="Acyltransferase"/>
    <property type="match status" value="1"/>
</dbReference>
<dbReference type="GO" id="GO:0006654">
    <property type="term" value="P:phosphatidic acid biosynthetic process"/>
    <property type="evidence" value="ECO:0007669"/>
    <property type="project" value="TreeGrafter"/>
</dbReference>
<proteinExistence type="predicted"/>
<sequence>MRAWAYVLFFGSGFSYSLRSKEDLVPGKNYILVSNHASMMDIALMFILHPNNPITFVGKSEIKKYPFFGRIYKKLCILVDRSNKESRKNVFPAIKKALEEKHKSVVIFAEGGVPDRDIILAPFKDGAFVSSINCNIPIVVYAFHNLNNMFPFVFRLGYPGKIKVERLAILSPENRNKEELKQLAFHLIYEKIKDNKINHPELK</sequence>
<dbReference type="CDD" id="cd07989">
    <property type="entry name" value="LPLAT_AGPAT-like"/>
    <property type="match status" value="1"/>
</dbReference>
<protein>
    <submittedName>
        <fullName evidence="5">1-acyl-sn-glycerol-3-phosphate acyltransferase</fullName>
    </submittedName>
</protein>
<evidence type="ECO:0000256" key="2">
    <source>
        <dbReference type="ARBA" id="ARBA00022679"/>
    </source>
</evidence>
<keyword evidence="2 5" id="KW-0808">Transferase</keyword>
<dbReference type="SMART" id="SM00563">
    <property type="entry name" value="PlsC"/>
    <property type="match status" value="1"/>
</dbReference>
<feature type="domain" description="Phospholipid/glycerol acyltransferase" evidence="4">
    <location>
        <begin position="30"/>
        <end position="146"/>
    </location>
</feature>
<comment type="caution">
    <text evidence="5">The sequence shown here is derived from an EMBL/GenBank/DDBJ whole genome shotgun (WGS) entry which is preliminary data.</text>
</comment>
<evidence type="ECO:0000313" key="5">
    <source>
        <dbReference type="EMBL" id="TWP27860.1"/>
    </source>
</evidence>
<reference evidence="5 6" key="1">
    <citation type="submission" date="2019-02" db="EMBL/GenBank/DDBJ databases">
        <title>Apibacter muscae sp. nov.: a novel member of the house fly microbiota.</title>
        <authorList>
            <person name="Park R."/>
        </authorList>
    </citation>
    <scope>NUCLEOTIDE SEQUENCE [LARGE SCALE GENOMIC DNA]</scope>
    <source>
        <strain evidence="5 6">AL1</strain>
    </source>
</reference>
<organism evidence="5 6">
    <name type="scientific">Apibacter muscae</name>
    <dbReference type="NCBI Taxonomy" id="2509004"/>
    <lineage>
        <taxon>Bacteria</taxon>
        <taxon>Pseudomonadati</taxon>
        <taxon>Bacteroidota</taxon>
        <taxon>Flavobacteriia</taxon>
        <taxon>Flavobacteriales</taxon>
        <taxon>Weeksellaceae</taxon>
        <taxon>Apibacter</taxon>
    </lineage>
</organism>
<dbReference type="PANTHER" id="PTHR10434:SF11">
    <property type="entry name" value="1-ACYL-SN-GLYCEROL-3-PHOSPHATE ACYLTRANSFERASE"/>
    <property type="match status" value="1"/>
</dbReference>
<evidence type="ECO:0000259" key="4">
    <source>
        <dbReference type="SMART" id="SM00563"/>
    </source>
</evidence>
<gene>
    <name evidence="5" type="ORF">ETU09_06265</name>
</gene>
<dbReference type="EMBL" id="SELH01000021">
    <property type="protein sequence ID" value="TWP27860.1"/>
    <property type="molecule type" value="Genomic_DNA"/>
</dbReference>
<accession>A0A563DCB9</accession>
<evidence type="ECO:0000256" key="1">
    <source>
        <dbReference type="ARBA" id="ARBA00005189"/>
    </source>
</evidence>
<keyword evidence="6" id="KW-1185">Reference proteome</keyword>
<dbReference type="GO" id="GO:0003841">
    <property type="term" value="F:1-acylglycerol-3-phosphate O-acyltransferase activity"/>
    <property type="evidence" value="ECO:0007669"/>
    <property type="project" value="TreeGrafter"/>
</dbReference>
<dbReference type="AlphaFoldDB" id="A0A563DCB9"/>
<comment type="pathway">
    <text evidence="1">Lipid metabolism.</text>
</comment>
<evidence type="ECO:0000313" key="6">
    <source>
        <dbReference type="Proteomes" id="UP000319499"/>
    </source>
</evidence>
<evidence type="ECO:0000256" key="3">
    <source>
        <dbReference type="ARBA" id="ARBA00023315"/>
    </source>
</evidence>